<evidence type="ECO:0000256" key="1">
    <source>
        <dbReference type="ARBA" id="ARBA00001966"/>
    </source>
</evidence>
<dbReference type="Gene3D" id="3.40.50.280">
    <property type="entry name" value="Cobalamin-binding domain"/>
    <property type="match status" value="1"/>
</dbReference>
<evidence type="ECO:0000256" key="5">
    <source>
        <dbReference type="ARBA" id="ARBA00023014"/>
    </source>
</evidence>
<dbReference type="InterPro" id="IPR023404">
    <property type="entry name" value="rSAM_horseshoe"/>
</dbReference>
<accession>A0ABX8QP04</accession>
<dbReference type="PROSITE" id="PS51918">
    <property type="entry name" value="RADICAL_SAM"/>
    <property type="match status" value="1"/>
</dbReference>
<proteinExistence type="predicted"/>
<sequence>MRIALLNPSVGFSDRRKSIPIGLAYIMAFLESEGHPSTGFDFGDSTAGAAELVERYRLWDHDLLGMSVYNESFGVAADMAREIKRRNPSCFIVMGGPQATATHHAIIRGHPEIDGVVRKEGEHPTLELVRCLAAGDGLDAVPNLTWRDGAAVRVNRETPAPDDLDALPFPAAEFVTDREYGRLHFYDAVRDELRPALTINTSRSCPYDCSFCGVLTIGRRYRSRSPENVVRELEFFRQRDGIDYRHVYFSDANFFVQAQRALAMVRALHAADDRITFSFGTRVNQILKARDVIEEMRDLGLRFIEVGVESASPAVLERLAKGVGPEVNDAAVGFLTRIGVEIALDFIMVDPASTVEDLQMNMDFIERHFLDHYPHEHFYTSLALYEGTPIREFYEERRGKPFVSGTLPDTAELFEYAELRTWWRLVQDFKERYQGSIDRLLAKTETLLKHPRAVECLTGRTGPWEDLCGLQLDSVTLRHAPVMVFRRLVERLASGAKPDTLEDVGLRGFGRRATDLDDLIGSASAALGRLGDRLGLAPDELDRALRISGAAYQ</sequence>
<dbReference type="SFLD" id="SFLDG01082">
    <property type="entry name" value="B12-binding_domain_containing"/>
    <property type="match status" value="1"/>
</dbReference>
<dbReference type="InterPro" id="IPR007197">
    <property type="entry name" value="rSAM"/>
</dbReference>
<organism evidence="8 9">
    <name type="scientific">Actinomadura graeca</name>
    <dbReference type="NCBI Taxonomy" id="2750812"/>
    <lineage>
        <taxon>Bacteria</taxon>
        <taxon>Bacillati</taxon>
        <taxon>Actinomycetota</taxon>
        <taxon>Actinomycetes</taxon>
        <taxon>Streptosporangiales</taxon>
        <taxon>Thermomonosporaceae</taxon>
        <taxon>Actinomadura</taxon>
    </lineage>
</organism>
<dbReference type="Pfam" id="PF02310">
    <property type="entry name" value="B12-binding"/>
    <property type="match status" value="1"/>
</dbReference>
<comment type="cofactor">
    <cofactor evidence="1">
        <name>[4Fe-4S] cluster</name>
        <dbReference type="ChEBI" id="CHEBI:49883"/>
    </cofactor>
</comment>
<dbReference type="PROSITE" id="PS51332">
    <property type="entry name" value="B12_BINDING"/>
    <property type="match status" value="1"/>
</dbReference>
<gene>
    <name evidence="8" type="ORF">AGRA3207_001227</name>
</gene>
<dbReference type="InterPro" id="IPR051198">
    <property type="entry name" value="BchE-like"/>
</dbReference>
<evidence type="ECO:0000256" key="4">
    <source>
        <dbReference type="ARBA" id="ARBA00023004"/>
    </source>
</evidence>
<dbReference type="Proteomes" id="UP001049518">
    <property type="component" value="Chromosome"/>
</dbReference>
<evidence type="ECO:0000256" key="2">
    <source>
        <dbReference type="ARBA" id="ARBA00022691"/>
    </source>
</evidence>
<keyword evidence="2" id="KW-0949">S-adenosyl-L-methionine</keyword>
<dbReference type="InterPro" id="IPR036724">
    <property type="entry name" value="Cobalamin-bd_sf"/>
</dbReference>
<dbReference type="Pfam" id="PF04055">
    <property type="entry name" value="Radical_SAM"/>
    <property type="match status" value="1"/>
</dbReference>
<keyword evidence="5" id="KW-0411">Iron-sulfur</keyword>
<reference evidence="8" key="1">
    <citation type="submission" date="2020-07" db="EMBL/GenBank/DDBJ databases">
        <authorList>
            <person name="Tarantini F.S."/>
            <person name="Hong K.W."/>
            <person name="Chan K.G."/>
        </authorList>
    </citation>
    <scope>NUCLEOTIDE SEQUENCE</scope>
    <source>
        <strain evidence="8">32-07</strain>
    </source>
</reference>
<dbReference type="PANTHER" id="PTHR43409:SF16">
    <property type="entry name" value="SLR0320 PROTEIN"/>
    <property type="match status" value="1"/>
</dbReference>
<dbReference type="CDD" id="cd01335">
    <property type="entry name" value="Radical_SAM"/>
    <property type="match status" value="1"/>
</dbReference>
<dbReference type="InterPro" id="IPR006158">
    <property type="entry name" value="Cobalamin-bd"/>
</dbReference>
<name>A0ABX8QP04_9ACTN</name>
<evidence type="ECO:0000256" key="3">
    <source>
        <dbReference type="ARBA" id="ARBA00022723"/>
    </source>
</evidence>
<dbReference type="SUPFAM" id="SSF102114">
    <property type="entry name" value="Radical SAM enzymes"/>
    <property type="match status" value="1"/>
</dbReference>
<evidence type="ECO:0000259" key="7">
    <source>
        <dbReference type="PROSITE" id="PS51918"/>
    </source>
</evidence>
<evidence type="ECO:0000259" key="6">
    <source>
        <dbReference type="PROSITE" id="PS51332"/>
    </source>
</evidence>
<dbReference type="SFLD" id="SFLDG01123">
    <property type="entry name" value="methyltransferase_(Class_B)"/>
    <property type="match status" value="1"/>
</dbReference>
<dbReference type="SUPFAM" id="SSF52242">
    <property type="entry name" value="Cobalamin (vitamin B12)-binding domain"/>
    <property type="match status" value="1"/>
</dbReference>
<dbReference type="PANTHER" id="PTHR43409">
    <property type="entry name" value="ANAEROBIC MAGNESIUM-PROTOPORPHYRIN IX MONOMETHYL ESTER CYCLASE-RELATED"/>
    <property type="match status" value="1"/>
</dbReference>
<protein>
    <submittedName>
        <fullName evidence="8">Radical SAM protein</fullName>
    </submittedName>
</protein>
<dbReference type="InterPro" id="IPR006638">
    <property type="entry name" value="Elp3/MiaA/NifB-like_rSAM"/>
</dbReference>
<dbReference type="InterPro" id="IPR058240">
    <property type="entry name" value="rSAM_sf"/>
</dbReference>
<dbReference type="CDD" id="cd02068">
    <property type="entry name" value="radical_SAM_B12_BD"/>
    <property type="match status" value="1"/>
</dbReference>
<dbReference type="EMBL" id="CP059572">
    <property type="protein sequence ID" value="QXJ20503.1"/>
    <property type="molecule type" value="Genomic_DNA"/>
</dbReference>
<evidence type="ECO:0000313" key="9">
    <source>
        <dbReference type="Proteomes" id="UP001049518"/>
    </source>
</evidence>
<dbReference type="Gene3D" id="3.80.30.20">
    <property type="entry name" value="tm_1862 like domain"/>
    <property type="match status" value="1"/>
</dbReference>
<dbReference type="RefSeq" id="WP_231333582.1">
    <property type="nucleotide sequence ID" value="NZ_CP059572.1"/>
</dbReference>
<keyword evidence="9" id="KW-1185">Reference proteome</keyword>
<feature type="domain" description="B12-binding" evidence="6">
    <location>
        <begin position="2"/>
        <end position="139"/>
    </location>
</feature>
<evidence type="ECO:0000313" key="8">
    <source>
        <dbReference type="EMBL" id="QXJ20503.1"/>
    </source>
</evidence>
<keyword evidence="4" id="KW-0408">Iron</keyword>
<dbReference type="SMART" id="SM00729">
    <property type="entry name" value="Elp3"/>
    <property type="match status" value="1"/>
</dbReference>
<dbReference type="SFLD" id="SFLDS00029">
    <property type="entry name" value="Radical_SAM"/>
    <property type="match status" value="1"/>
</dbReference>
<dbReference type="InterPro" id="IPR034466">
    <property type="entry name" value="Methyltransferase_Class_B"/>
</dbReference>
<feature type="domain" description="Radical SAM core" evidence="7">
    <location>
        <begin position="191"/>
        <end position="417"/>
    </location>
</feature>
<keyword evidence="3" id="KW-0479">Metal-binding</keyword>